<feature type="transmembrane region" description="Helical" evidence="8">
    <location>
        <begin position="262"/>
        <end position="282"/>
    </location>
</feature>
<proteinExistence type="predicted"/>
<dbReference type="EMBL" id="QHHQ01000002">
    <property type="protein sequence ID" value="RAI01978.1"/>
    <property type="molecule type" value="Genomic_DNA"/>
</dbReference>
<keyword evidence="6 8" id="KW-1133">Transmembrane helix</keyword>
<feature type="transmembrane region" description="Helical" evidence="8">
    <location>
        <begin position="157"/>
        <end position="178"/>
    </location>
</feature>
<feature type="transmembrane region" description="Helical" evidence="8">
    <location>
        <begin position="289"/>
        <end position="308"/>
    </location>
</feature>
<dbReference type="Proteomes" id="UP000249590">
    <property type="component" value="Unassembled WGS sequence"/>
</dbReference>
<feature type="transmembrane region" description="Helical" evidence="8">
    <location>
        <begin position="61"/>
        <end position="82"/>
    </location>
</feature>
<evidence type="ECO:0000256" key="6">
    <source>
        <dbReference type="ARBA" id="ARBA00022989"/>
    </source>
</evidence>
<keyword evidence="7 8" id="KW-0472">Membrane</keyword>
<protein>
    <submittedName>
        <fullName evidence="10">MFS transporter</fullName>
    </submittedName>
</protein>
<dbReference type="Pfam" id="PF12832">
    <property type="entry name" value="MFS_1_like"/>
    <property type="match status" value="1"/>
</dbReference>
<evidence type="ECO:0000256" key="3">
    <source>
        <dbReference type="ARBA" id="ARBA00022475"/>
    </source>
</evidence>
<dbReference type="SUPFAM" id="SSF103473">
    <property type="entry name" value="MFS general substrate transporter"/>
    <property type="match status" value="1"/>
</dbReference>
<gene>
    <name evidence="10" type="ORF">DLJ53_11360</name>
</gene>
<evidence type="ECO:0000259" key="9">
    <source>
        <dbReference type="Pfam" id="PF12832"/>
    </source>
</evidence>
<evidence type="ECO:0000256" key="2">
    <source>
        <dbReference type="ARBA" id="ARBA00022448"/>
    </source>
</evidence>
<dbReference type="OrthoDB" id="9150135at2"/>
<dbReference type="InterPro" id="IPR024989">
    <property type="entry name" value="MFS_assoc_dom"/>
</dbReference>
<dbReference type="InterPro" id="IPR026032">
    <property type="entry name" value="HcaT-like"/>
</dbReference>
<organism evidence="10 11">
    <name type="scientific">Acuticoccus sediminis</name>
    <dbReference type="NCBI Taxonomy" id="2184697"/>
    <lineage>
        <taxon>Bacteria</taxon>
        <taxon>Pseudomonadati</taxon>
        <taxon>Pseudomonadota</taxon>
        <taxon>Alphaproteobacteria</taxon>
        <taxon>Hyphomicrobiales</taxon>
        <taxon>Amorphaceae</taxon>
        <taxon>Acuticoccus</taxon>
    </lineage>
</organism>
<dbReference type="GO" id="GO:0030395">
    <property type="term" value="F:lactose binding"/>
    <property type="evidence" value="ECO:0007669"/>
    <property type="project" value="TreeGrafter"/>
</dbReference>
<comment type="subcellular location">
    <subcellularLocation>
        <location evidence="1">Cell inner membrane</location>
        <topology evidence="1">Multi-pass membrane protein</topology>
    </subcellularLocation>
</comment>
<evidence type="ECO:0000313" key="11">
    <source>
        <dbReference type="Proteomes" id="UP000249590"/>
    </source>
</evidence>
<dbReference type="AlphaFoldDB" id="A0A8B2NUL3"/>
<dbReference type="GO" id="GO:0015528">
    <property type="term" value="F:lactose:proton symporter activity"/>
    <property type="evidence" value="ECO:0007669"/>
    <property type="project" value="TreeGrafter"/>
</dbReference>
<dbReference type="PIRSF" id="PIRSF004925">
    <property type="entry name" value="HcaT"/>
    <property type="match status" value="1"/>
</dbReference>
<feature type="transmembrane region" description="Helical" evidence="8">
    <location>
        <begin position="118"/>
        <end position="145"/>
    </location>
</feature>
<dbReference type="InterPro" id="IPR036259">
    <property type="entry name" value="MFS_trans_sf"/>
</dbReference>
<evidence type="ECO:0000256" key="7">
    <source>
        <dbReference type="ARBA" id="ARBA00023136"/>
    </source>
</evidence>
<dbReference type="GO" id="GO:0005886">
    <property type="term" value="C:plasma membrane"/>
    <property type="evidence" value="ECO:0007669"/>
    <property type="project" value="UniProtKB-SubCell"/>
</dbReference>
<dbReference type="RefSeq" id="WP_111345233.1">
    <property type="nucleotide sequence ID" value="NZ_QHHQ01000002.1"/>
</dbReference>
<comment type="caution">
    <text evidence="10">The sequence shown here is derived from an EMBL/GenBank/DDBJ whole genome shotgun (WGS) entry which is preliminary data.</text>
</comment>
<keyword evidence="3" id="KW-1003">Cell membrane</keyword>
<evidence type="ECO:0000256" key="1">
    <source>
        <dbReference type="ARBA" id="ARBA00004429"/>
    </source>
</evidence>
<feature type="transmembrane region" description="Helical" evidence="8">
    <location>
        <begin position="94"/>
        <end position="112"/>
    </location>
</feature>
<sequence length="409" mass="42102">MHHSRRELERPELSQSATVPAHSAEVPAWRLSFLYAALFFELGINLPFFPVWLRSHALSDAAIGIIVAAPFYLRLVANPLVAALADRRGRLGEAVAVCAVVVALASTLLPVADGFTSILVVVVAIAFAQGPLIALTDALTLANLASVSGRLHRYGGIRLWGSIAFALANIGAGVLLVWLPDSAIALFLIGAAVVVAAAAIAVAHVSRQAAPTVRATAPAPIERAALVRILLIVAGAALIQASHGLVYTFSTLHWQEKGLSSAAIGTLWALGVVAEVGFFALLHRLLSAGIGAGTLLAVGGASAALRWLGMAADPANVVLVPLQALHALSFGATHAGSVLLLAQLAPSDKRAQVQGWLAAAWAGLMAAFISLSGTVMPLWGQGTYIVMAAAAGVGLALVIAVLAATPRRR</sequence>
<reference evidence="10 11" key="1">
    <citation type="submission" date="2018-05" db="EMBL/GenBank/DDBJ databases">
        <title>Acuticoccus sediminis sp. nov., isolated from deep-sea sediment of Indian Ocean.</title>
        <authorList>
            <person name="Liu X."/>
            <person name="Lai Q."/>
            <person name="Du Y."/>
            <person name="Sun F."/>
            <person name="Zhang X."/>
            <person name="Wang S."/>
            <person name="Shao Z."/>
        </authorList>
    </citation>
    <scope>NUCLEOTIDE SEQUENCE [LARGE SCALE GENOMIC DNA]</scope>
    <source>
        <strain evidence="10 11">PTG4-2</strain>
    </source>
</reference>
<feature type="transmembrane region" description="Helical" evidence="8">
    <location>
        <begin position="184"/>
        <end position="205"/>
    </location>
</feature>
<keyword evidence="2" id="KW-0813">Transport</keyword>
<dbReference type="NCBIfam" id="NF037955">
    <property type="entry name" value="mfs"/>
    <property type="match status" value="1"/>
</dbReference>
<evidence type="ECO:0000313" key="10">
    <source>
        <dbReference type="EMBL" id="RAI01978.1"/>
    </source>
</evidence>
<feature type="transmembrane region" description="Helical" evidence="8">
    <location>
        <begin position="385"/>
        <end position="404"/>
    </location>
</feature>
<evidence type="ECO:0000256" key="8">
    <source>
        <dbReference type="SAM" id="Phobius"/>
    </source>
</evidence>
<evidence type="ECO:0000256" key="5">
    <source>
        <dbReference type="ARBA" id="ARBA00022692"/>
    </source>
</evidence>
<dbReference type="PANTHER" id="PTHR23522">
    <property type="entry name" value="BLL5896 PROTEIN"/>
    <property type="match status" value="1"/>
</dbReference>
<feature type="transmembrane region" description="Helical" evidence="8">
    <location>
        <begin position="320"/>
        <end position="344"/>
    </location>
</feature>
<feature type="transmembrane region" description="Helical" evidence="8">
    <location>
        <begin position="356"/>
        <end position="379"/>
    </location>
</feature>
<feature type="transmembrane region" description="Helical" evidence="8">
    <location>
        <begin position="226"/>
        <end position="250"/>
    </location>
</feature>
<accession>A0A8B2NUL3</accession>
<dbReference type="PANTHER" id="PTHR23522:SF10">
    <property type="entry name" value="3-PHENYLPROPIONIC ACID TRANSPORTER-RELATED"/>
    <property type="match status" value="1"/>
</dbReference>
<feature type="domain" description="Major facilitator superfamily associated" evidence="9">
    <location>
        <begin position="29"/>
        <end position="373"/>
    </location>
</feature>
<keyword evidence="11" id="KW-1185">Reference proteome</keyword>
<name>A0A8B2NUL3_9HYPH</name>
<keyword evidence="5 8" id="KW-0812">Transmembrane</keyword>
<feature type="transmembrane region" description="Helical" evidence="8">
    <location>
        <begin position="31"/>
        <end position="49"/>
    </location>
</feature>
<keyword evidence="4" id="KW-0997">Cell inner membrane</keyword>
<dbReference type="Gene3D" id="1.20.1250.20">
    <property type="entry name" value="MFS general substrate transporter like domains"/>
    <property type="match status" value="2"/>
</dbReference>
<evidence type="ECO:0000256" key="4">
    <source>
        <dbReference type="ARBA" id="ARBA00022519"/>
    </source>
</evidence>